<dbReference type="KEGG" id="vos:KNV97_03420"/>
<dbReference type="Pfam" id="PF00563">
    <property type="entry name" value="EAL"/>
    <property type="match status" value="1"/>
</dbReference>
<dbReference type="InterPro" id="IPR050706">
    <property type="entry name" value="Cyclic-di-GMP_PDE-like"/>
</dbReference>
<sequence>MISLSLIIFSIFCLYNSERLFTHLGKQSIADIENALEQTRTETKHILNLISADQSCSQLAPELRQTVFMSDYAKEIGVFKGSPTIYCTSTEGYSQVQIYSTIFDRIIHSPTHETLAFTRTAITKQNSILYIYSDNQFNGISMVIPPRYLTRLINGIINQEDLIFDIKVYQYHILGQNHQDYIKSMVFNSDIFPLQIEFFFTVKTYISYLLSKIWVLLCIYFSLLSCYLYKRKIVIQKKSLESSILHALEAKQFEVYFQPIVKSSDRSVAGCEALLRWNHPTQGFIPPNIFIPLAERLGFIEQLTDFVIDQATALHEHYPHLMQNKYVSVNIARELICSTEFTDKIIGRCINHSSFAKNIAFEITENGDFSDSEQNMVNRNFRLLSHSGMRLFVDDFGTGYSGLNFVRQFHFDTLKIDQVFVKNLGHEPHLNNVLISMLQLAESLKMRVIVEGVETQEQLAILQQLGVDYIQGYLFSKPLPQPLWLDYLAQHGDVQQVASSELAYSH</sequence>
<reference evidence="3" key="1">
    <citation type="submission" date="2021-06" db="EMBL/GenBank/DDBJ databases">
        <title>Vibrio nov. sp., novel gut bacterium isolated from Yellow Sea oyster.</title>
        <authorList>
            <person name="Muhammad N."/>
            <person name="Nguyen T.H."/>
            <person name="Lee Y.-J."/>
            <person name="Ko J."/>
            <person name="Kim S.-G."/>
        </authorList>
    </citation>
    <scope>NUCLEOTIDE SEQUENCE</scope>
    <source>
        <strain evidence="3">OG9-811</strain>
    </source>
</reference>
<dbReference type="EMBL" id="CP076642">
    <property type="protein sequence ID" value="QXO15485.1"/>
    <property type="molecule type" value="Genomic_DNA"/>
</dbReference>
<dbReference type="PROSITE" id="PS50883">
    <property type="entry name" value="EAL"/>
    <property type="match status" value="1"/>
</dbReference>
<proteinExistence type="predicted"/>
<dbReference type="CDD" id="cd01948">
    <property type="entry name" value="EAL"/>
    <property type="match status" value="1"/>
</dbReference>
<dbReference type="Pfam" id="PF12792">
    <property type="entry name" value="CSS-motif"/>
    <property type="match status" value="1"/>
</dbReference>
<dbReference type="InterPro" id="IPR024744">
    <property type="entry name" value="CSS-motif_dom"/>
</dbReference>
<evidence type="ECO:0000259" key="2">
    <source>
        <dbReference type="PROSITE" id="PS50883"/>
    </source>
</evidence>
<dbReference type="GO" id="GO:0071111">
    <property type="term" value="F:cyclic-guanylate-specific phosphodiesterase activity"/>
    <property type="evidence" value="ECO:0007669"/>
    <property type="project" value="InterPro"/>
</dbReference>
<dbReference type="AlphaFoldDB" id="A0A975U5V2"/>
<evidence type="ECO:0000313" key="3">
    <source>
        <dbReference type="EMBL" id="QXO15485.1"/>
    </source>
</evidence>
<keyword evidence="4" id="KW-1185">Reference proteome</keyword>
<organism evidence="3 4">
    <name type="scientific">Vibrio ostreae</name>
    <dbReference type="NCBI Taxonomy" id="2841925"/>
    <lineage>
        <taxon>Bacteria</taxon>
        <taxon>Pseudomonadati</taxon>
        <taxon>Pseudomonadota</taxon>
        <taxon>Gammaproteobacteria</taxon>
        <taxon>Vibrionales</taxon>
        <taxon>Vibrionaceae</taxon>
        <taxon>Vibrio</taxon>
    </lineage>
</organism>
<evidence type="ECO:0000313" key="4">
    <source>
        <dbReference type="Proteomes" id="UP000694232"/>
    </source>
</evidence>
<dbReference type="Proteomes" id="UP000694232">
    <property type="component" value="Chromosome 2"/>
</dbReference>
<keyword evidence="1" id="KW-1133">Transmembrane helix</keyword>
<dbReference type="RefSeq" id="WP_218561521.1">
    <property type="nucleotide sequence ID" value="NZ_CP076642.1"/>
</dbReference>
<keyword evidence="1" id="KW-0812">Transmembrane</keyword>
<feature type="transmembrane region" description="Helical" evidence="1">
    <location>
        <begin position="205"/>
        <end position="229"/>
    </location>
</feature>
<accession>A0A975U5V2</accession>
<keyword evidence="1" id="KW-0472">Membrane</keyword>
<name>A0A975U5V2_9VIBR</name>
<dbReference type="SMART" id="SM00052">
    <property type="entry name" value="EAL"/>
    <property type="match status" value="1"/>
</dbReference>
<evidence type="ECO:0000256" key="1">
    <source>
        <dbReference type="SAM" id="Phobius"/>
    </source>
</evidence>
<dbReference type="PANTHER" id="PTHR33121:SF79">
    <property type="entry name" value="CYCLIC DI-GMP PHOSPHODIESTERASE PDED-RELATED"/>
    <property type="match status" value="1"/>
</dbReference>
<gene>
    <name evidence="3" type="ORF">KNV97_03420</name>
</gene>
<dbReference type="InterPro" id="IPR001633">
    <property type="entry name" value="EAL_dom"/>
</dbReference>
<protein>
    <submittedName>
        <fullName evidence="3">Cyclic diguanylate phosphodiesterase</fullName>
    </submittedName>
</protein>
<feature type="domain" description="EAL" evidence="2">
    <location>
        <begin position="237"/>
        <end position="492"/>
    </location>
</feature>
<dbReference type="PANTHER" id="PTHR33121">
    <property type="entry name" value="CYCLIC DI-GMP PHOSPHODIESTERASE PDEF"/>
    <property type="match status" value="1"/>
</dbReference>